<dbReference type="RefSeq" id="WP_152232001.1">
    <property type="nucleotide sequence ID" value="NZ_BAAAOT010000008.1"/>
</dbReference>
<dbReference type="GO" id="GO:0009313">
    <property type="term" value="P:oligosaccharide catabolic process"/>
    <property type="evidence" value="ECO:0007669"/>
    <property type="project" value="TreeGrafter"/>
</dbReference>
<reference evidence="6 7" key="1">
    <citation type="submission" date="2019-10" db="EMBL/GenBank/DDBJ databases">
        <title>Georgenia wutianyii sp. nov. and Georgenia yuyongxinii sp. nov. isolated from plateau pika (Ochotona curzoniae) in the Qinghai-Tibet plateau of China.</title>
        <authorList>
            <person name="Tian Z."/>
        </authorList>
    </citation>
    <scope>NUCLEOTIDE SEQUENCE [LARGE SCALE GENOMIC DNA]</scope>
    <source>
        <strain evidence="6 7">JCM 15130</strain>
    </source>
</reference>
<accession>A0A7J9UXD7</accession>
<dbReference type="Gene3D" id="2.60.40.1180">
    <property type="entry name" value="Golgi alpha-mannosidase II"/>
    <property type="match status" value="1"/>
</dbReference>
<comment type="caution">
    <text evidence="6">The sequence shown here is derived from an EMBL/GenBank/DDBJ whole genome shotgun (WGS) entry which is preliminary data.</text>
</comment>
<feature type="domain" description="Glycosyl hydrolase family 13 catalytic" evidence="5">
    <location>
        <begin position="27"/>
        <end position="451"/>
    </location>
</feature>
<dbReference type="PANTHER" id="PTHR10357">
    <property type="entry name" value="ALPHA-AMYLASE FAMILY MEMBER"/>
    <property type="match status" value="1"/>
</dbReference>
<name>A0A7J9UXD7_9MICO</name>
<comment type="similarity">
    <text evidence="1">Belongs to the glycosyl hydrolase 13 family.</text>
</comment>
<dbReference type="NCBIfam" id="NF008183">
    <property type="entry name" value="PRK10933.1"/>
    <property type="match status" value="1"/>
</dbReference>
<evidence type="ECO:0000259" key="5">
    <source>
        <dbReference type="SMART" id="SM00642"/>
    </source>
</evidence>
<dbReference type="SUPFAM" id="SSF51445">
    <property type="entry name" value="(Trans)glycosidases"/>
    <property type="match status" value="1"/>
</dbReference>
<protein>
    <submittedName>
        <fullName evidence="6">Alpha,alpha-phosphotrehalase</fullName>
        <ecNumber evidence="6">3.2.1.93</ecNumber>
    </submittedName>
</protein>
<dbReference type="Gene3D" id="3.90.400.10">
    <property type="entry name" value="Oligo-1,6-glucosidase, Domain 2"/>
    <property type="match status" value="1"/>
</dbReference>
<dbReference type="GO" id="GO:0004556">
    <property type="term" value="F:alpha-amylase activity"/>
    <property type="evidence" value="ECO:0007669"/>
    <property type="project" value="TreeGrafter"/>
</dbReference>
<dbReference type="InterPro" id="IPR006047">
    <property type="entry name" value="GH13_cat_dom"/>
</dbReference>
<dbReference type="EMBL" id="WHPD01002477">
    <property type="protein sequence ID" value="MPV89287.1"/>
    <property type="molecule type" value="Genomic_DNA"/>
</dbReference>
<gene>
    <name evidence="6" type="ORF">GB882_11470</name>
</gene>
<dbReference type="OrthoDB" id="9043248at2"/>
<sequence>MTARSTSVTTGALGPGREWWRRAVVYQVYPRSFADSDGDGVGDLRGIIGKLDYIAALGVDVVWLSPIYRSPQADNGYDISDYQDVDPAFGSLADLDELIAGLHARGMKLVMDLVVNHTSDEHPWFAESRASKDAPKRDWYWWRPPRPGFRGGAPGAEPTNWHGFFSGSTWEWDDATGEYYLHLFDRKQPDLNWENPEVRRAVFAMMRWWVDRGVDGFRMDVINLLSKAVRPDGSLPDGAPLPGPSRYGDGAPHYTNGPRLDEFLHEMHQAVLAGGARDGAVLLSVGETPGVTLEQARAITDPARRELDMVFQFEHMGVDHGPGGKWQLRPLRLPDLKANLARWQEGLAGAGWNSLYWNNHDQPRVVSRWGDDSPEHRVASAKTLGTVLHLQQGTPYVYQGEELGMTNVSWAQIGDYQDVETLNYYRESVAGGASDGEVMAGIGPVSRDNARTPMQWDDSPQAGFTTGTPWLSVNPAYPQINAAAAVADPDSVFHHYRRLIELRHRLDVVVDGRFDLLLPEHEQVFAYTRTLEARGGRPGDDAAPDDAAPDGHHGRLAADGDPATGAPRILLVVANMSSRPAAVDLAGQAAVLAGELLLTTHPDGAPADGDRVRLAAWESRVYAA</sequence>
<keyword evidence="2 6" id="KW-0378">Hydrolase</keyword>
<dbReference type="Gene3D" id="3.20.20.80">
    <property type="entry name" value="Glycosidases"/>
    <property type="match status" value="1"/>
</dbReference>
<feature type="region of interest" description="Disordered" evidence="4">
    <location>
        <begin position="232"/>
        <end position="252"/>
    </location>
</feature>
<dbReference type="InterPro" id="IPR017853">
    <property type="entry name" value="GH"/>
</dbReference>
<dbReference type="FunFam" id="3.90.400.10:FF:000002">
    <property type="entry name" value="Sucrose isomerase"/>
    <property type="match status" value="1"/>
</dbReference>
<evidence type="ECO:0000256" key="3">
    <source>
        <dbReference type="ARBA" id="ARBA00023295"/>
    </source>
</evidence>
<dbReference type="InterPro" id="IPR045857">
    <property type="entry name" value="O16G_dom_2"/>
</dbReference>
<dbReference type="GO" id="GO:0008788">
    <property type="term" value="F:alpha,alpha-phosphotrehalase activity"/>
    <property type="evidence" value="ECO:0007669"/>
    <property type="project" value="UniProtKB-EC"/>
</dbReference>
<evidence type="ECO:0000256" key="2">
    <source>
        <dbReference type="ARBA" id="ARBA00022801"/>
    </source>
</evidence>
<dbReference type="CDD" id="cd11333">
    <property type="entry name" value="AmyAc_SI_OligoGlu_DGase"/>
    <property type="match status" value="1"/>
</dbReference>
<dbReference type="PANTHER" id="PTHR10357:SF184">
    <property type="entry name" value="OLIGO-1,6-GLUCOSIDASE 1"/>
    <property type="match status" value="1"/>
</dbReference>
<evidence type="ECO:0000313" key="6">
    <source>
        <dbReference type="EMBL" id="MPV89287.1"/>
    </source>
</evidence>
<dbReference type="Pfam" id="PF00128">
    <property type="entry name" value="Alpha-amylase"/>
    <property type="match status" value="1"/>
</dbReference>
<dbReference type="AlphaFoldDB" id="A0A7J9UXD7"/>
<dbReference type="EC" id="3.2.1.93" evidence="6"/>
<feature type="compositionally biased region" description="Basic and acidic residues" evidence="4">
    <location>
        <begin position="549"/>
        <end position="558"/>
    </location>
</feature>
<dbReference type="Proteomes" id="UP000429644">
    <property type="component" value="Unassembled WGS sequence"/>
</dbReference>
<dbReference type="InterPro" id="IPR013780">
    <property type="entry name" value="Glyco_hydro_b"/>
</dbReference>
<keyword evidence="3 6" id="KW-0326">Glycosidase</keyword>
<evidence type="ECO:0000256" key="1">
    <source>
        <dbReference type="ARBA" id="ARBA00008061"/>
    </source>
</evidence>
<dbReference type="FunFam" id="3.20.20.80:FF:000064">
    <property type="entry name" value="Oligo-1,6-glucosidase"/>
    <property type="match status" value="1"/>
</dbReference>
<feature type="region of interest" description="Disordered" evidence="4">
    <location>
        <begin position="532"/>
        <end position="561"/>
    </location>
</feature>
<evidence type="ECO:0000256" key="4">
    <source>
        <dbReference type="SAM" id="MobiDB-lite"/>
    </source>
</evidence>
<dbReference type="SMART" id="SM00642">
    <property type="entry name" value="Aamy"/>
    <property type="match status" value="1"/>
</dbReference>
<proteinExistence type="inferred from homology"/>
<keyword evidence="7" id="KW-1185">Reference proteome</keyword>
<organism evidence="6 7">
    <name type="scientific">Georgenia ruanii</name>
    <dbReference type="NCBI Taxonomy" id="348442"/>
    <lineage>
        <taxon>Bacteria</taxon>
        <taxon>Bacillati</taxon>
        <taxon>Actinomycetota</taxon>
        <taxon>Actinomycetes</taxon>
        <taxon>Micrococcales</taxon>
        <taxon>Bogoriellaceae</taxon>
        <taxon>Georgenia</taxon>
    </lineage>
</organism>
<evidence type="ECO:0000313" key="7">
    <source>
        <dbReference type="Proteomes" id="UP000429644"/>
    </source>
</evidence>